<dbReference type="EMBL" id="PIPL01000002">
    <property type="protein sequence ID" value="RUO24373.1"/>
    <property type="molecule type" value="Genomic_DNA"/>
</dbReference>
<dbReference type="PANTHER" id="PTHR30204">
    <property type="entry name" value="REDOX-CYCLING DRUG-SENSING TRANSCRIPTIONAL ACTIVATOR SOXR"/>
    <property type="match status" value="1"/>
</dbReference>
<evidence type="ECO:0000256" key="2">
    <source>
        <dbReference type="ARBA" id="ARBA00022714"/>
    </source>
</evidence>
<dbReference type="GO" id="GO:0046872">
    <property type="term" value="F:metal ion binding"/>
    <property type="evidence" value="ECO:0007669"/>
    <property type="project" value="UniProtKB-KW"/>
</dbReference>
<dbReference type="InterPro" id="IPR009061">
    <property type="entry name" value="DNA-bd_dom_put_sf"/>
</dbReference>
<reference evidence="7 8" key="1">
    <citation type="journal article" date="2011" name="Front. Microbiol.">
        <title>Genomic signatures of strain selection and enhancement in Bacillus atrophaeus var. globigii, a historical biowarfare simulant.</title>
        <authorList>
            <person name="Gibbons H.S."/>
            <person name="Broomall S.M."/>
            <person name="McNew L.A."/>
            <person name="Daligault H."/>
            <person name="Chapman C."/>
            <person name="Bruce D."/>
            <person name="Karavis M."/>
            <person name="Krepps M."/>
            <person name="McGregor P.A."/>
            <person name="Hong C."/>
            <person name="Park K.H."/>
            <person name="Akmal A."/>
            <person name="Feldman A."/>
            <person name="Lin J.S."/>
            <person name="Chang W.E."/>
            <person name="Higgs B.W."/>
            <person name="Demirev P."/>
            <person name="Lindquist J."/>
            <person name="Liem A."/>
            <person name="Fochler E."/>
            <person name="Read T.D."/>
            <person name="Tapia R."/>
            <person name="Johnson S."/>
            <person name="Bishop-Lilly K.A."/>
            <person name="Detter C."/>
            <person name="Han C."/>
            <person name="Sozhamannan S."/>
            <person name="Rosenzweig C.N."/>
            <person name="Skowronski E.W."/>
        </authorList>
    </citation>
    <scope>NUCLEOTIDE SEQUENCE [LARGE SCALE GENOMIC DNA]</scope>
    <source>
        <strain evidence="7 8">MLST1</strain>
    </source>
</reference>
<dbReference type="CDD" id="cd01110">
    <property type="entry name" value="HTH_SoxR"/>
    <property type="match status" value="1"/>
</dbReference>
<dbReference type="SUPFAM" id="SSF46955">
    <property type="entry name" value="Putative DNA-binding domain"/>
    <property type="match status" value="1"/>
</dbReference>
<evidence type="ECO:0000256" key="3">
    <source>
        <dbReference type="ARBA" id="ARBA00023004"/>
    </source>
</evidence>
<gene>
    <name evidence="7" type="primary">soxR</name>
    <name evidence="7" type="ORF">CWE09_10905</name>
</gene>
<dbReference type="Gene3D" id="1.10.1660.10">
    <property type="match status" value="1"/>
</dbReference>
<evidence type="ECO:0000313" key="8">
    <source>
        <dbReference type="Proteomes" id="UP000288293"/>
    </source>
</evidence>
<dbReference type="PRINTS" id="PR00040">
    <property type="entry name" value="HTHMERR"/>
</dbReference>
<dbReference type="SMART" id="SM00422">
    <property type="entry name" value="HTH_MERR"/>
    <property type="match status" value="1"/>
</dbReference>
<name>A0A432W4E2_9GAMM</name>
<evidence type="ECO:0000259" key="6">
    <source>
        <dbReference type="PROSITE" id="PS50937"/>
    </source>
</evidence>
<dbReference type="GO" id="GO:0006979">
    <property type="term" value="P:response to oxidative stress"/>
    <property type="evidence" value="ECO:0007669"/>
    <property type="project" value="InterPro"/>
</dbReference>
<organism evidence="7 8">
    <name type="scientific">Aliidiomarina minuta</name>
    <dbReference type="NCBI Taxonomy" id="880057"/>
    <lineage>
        <taxon>Bacteria</taxon>
        <taxon>Pseudomonadati</taxon>
        <taxon>Pseudomonadota</taxon>
        <taxon>Gammaproteobacteria</taxon>
        <taxon>Alteromonadales</taxon>
        <taxon>Idiomarinaceae</taxon>
        <taxon>Aliidiomarina</taxon>
    </lineage>
</organism>
<dbReference type="NCBIfam" id="TIGR01950">
    <property type="entry name" value="SoxR"/>
    <property type="match status" value="1"/>
</dbReference>
<proteinExistence type="predicted"/>
<comment type="caution">
    <text evidence="7">The sequence shown here is derived from an EMBL/GenBank/DDBJ whole genome shotgun (WGS) entry which is preliminary data.</text>
</comment>
<dbReference type="InterPro" id="IPR000551">
    <property type="entry name" value="MerR-type_HTH_dom"/>
</dbReference>
<evidence type="ECO:0000256" key="5">
    <source>
        <dbReference type="ARBA" id="ARBA00023125"/>
    </source>
</evidence>
<dbReference type="PANTHER" id="PTHR30204:SF0">
    <property type="entry name" value="REDOX-SENSITIVE TRANSCRIPTIONAL ACTIVATOR SOXR"/>
    <property type="match status" value="1"/>
</dbReference>
<dbReference type="InterPro" id="IPR047057">
    <property type="entry name" value="MerR_fam"/>
</dbReference>
<dbReference type="Pfam" id="PF13411">
    <property type="entry name" value="MerR_1"/>
    <property type="match status" value="1"/>
</dbReference>
<accession>A0A432W4E2</accession>
<dbReference type="PROSITE" id="PS50937">
    <property type="entry name" value="HTH_MERR_2"/>
    <property type="match status" value="1"/>
</dbReference>
<dbReference type="InterPro" id="IPR010211">
    <property type="entry name" value="Redox-sen_tscrpt-act_SoxR"/>
</dbReference>
<dbReference type="GO" id="GO:0051537">
    <property type="term" value="F:2 iron, 2 sulfur cluster binding"/>
    <property type="evidence" value="ECO:0007669"/>
    <property type="project" value="UniProtKB-KW"/>
</dbReference>
<keyword evidence="2" id="KW-0001">2Fe-2S</keyword>
<keyword evidence="3" id="KW-0408">Iron</keyword>
<keyword evidence="8" id="KW-1185">Reference proteome</keyword>
<evidence type="ECO:0000256" key="1">
    <source>
        <dbReference type="ARBA" id="ARBA00014474"/>
    </source>
</evidence>
<dbReference type="GO" id="GO:0003700">
    <property type="term" value="F:DNA-binding transcription factor activity"/>
    <property type="evidence" value="ECO:0007669"/>
    <property type="project" value="InterPro"/>
</dbReference>
<keyword evidence="2" id="KW-0479">Metal-binding</keyword>
<dbReference type="OrthoDB" id="9802944at2"/>
<dbReference type="GO" id="GO:0003677">
    <property type="term" value="F:DNA binding"/>
    <property type="evidence" value="ECO:0007669"/>
    <property type="project" value="UniProtKB-KW"/>
</dbReference>
<evidence type="ECO:0000313" key="7">
    <source>
        <dbReference type="EMBL" id="RUO24373.1"/>
    </source>
</evidence>
<feature type="domain" description="HTH merR-type" evidence="6">
    <location>
        <begin position="13"/>
        <end position="81"/>
    </location>
</feature>
<keyword evidence="5" id="KW-0238">DNA-binding</keyword>
<sequence length="162" mass="18012">MHDENYYKVEGAVLTIGQVGKRSGVAASALRFYEKKGLIKSIRNAGGQRRYSREVLRRVAVIKTAQRLGMPLGEIAAAFSDLPERRTATMEDWLQLSSNWRKNLDARIERLSLLRNQLDDCIGCGCLSLKCCPLRNPHDVAAEEGPGALLFEQPPAKEDIAT</sequence>
<keyword evidence="4" id="KW-0411">Iron-sulfur</keyword>
<evidence type="ECO:0000256" key="4">
    <source>
        <dbReference type="ARBA" id="ARBA00023014"/>
    </source>
</evidence>
<dbReference type="AlphaFoldDB" id="A0A432W4E2"/>
<dbReference type="Proteomes" id="UP000288293">
    <property type="component" value="Unassembled WGS sequence"/>
</dbReference>
<dbReference type="RefSeq" id="WP_126804076.1">
    <property type="nucleotide sequence ID" value="NZ_PIPL01000002.1"/>
</dbReference>
<protein>
    <recommendedName>
        <fullName evidence="1">Redox-sensitive transcriptional activator SoxR</fullName>
    </recommendedName>
</protein>